<keyword evidence="2" id="KW-1185">Reference proteome</keyword>
<protein>
    <submittedName>
        <fullName evidence="1">Uncharacterized protein</fullName>
    </submittedName>
</protein>
<evidence type="ECO:0000313" key="2">
    <source>
        <dbReference type="Proteomes" id="UP000318017"/>
    </source>
</evidence>
<dbReference type="EMBL" id="CP036298">
    <property type="protein sequence ID" value="QDV24354.1"/>
    <property type="molecule type" value="Genomic_DNA"/>
</dbReference>
<sequence length="37" mass="3875">MARLLGGASETITIVALAKFSKVTDSGSGLGTVYRFR</sequence>
<organism evidence="1 2">
    <name type="scientific">Aureliella helgolandensis</name>
    <dbReference type="NCBI Taxonomy" id="2527968"/>
    <lineage>
        <taxon>Bacteria</taxon>
        <taxon>Pseudomonadati</taxon>
        <taxon>Planctomycetota</taxon>
        <taxon>Planctomycetia</taxon>
        <taxon>Pirellulales</taxon>
        <taxon>Pirellulaceae</taxon>
        <taxon>Aureliella</taxon>
    </lineage>
</organism>
<name>A0A518G6Z2_9BACT</name>
<evidence type="ECO:0000313" key="1">
    <source>
        <dbReference type="EMBL" id="QDV24354.1"/>
    </source>
</evidence>
<dbReference type="AlphaFoldDB" id="A0A518G6Z2"/>
<proteinExistence type="predicted"/>
<dbReference type="Proteomes" id="UP000318017">
    <property type="component" value="Chromosome"/>
</dbReference>
<reference evidence="1 2" key="1">
    <citation type="submission" date="2019-02" db="EMBL/GenBank/DDBJ databases">
        <title>Deep-cultivation of Planctomycetes and their phenomic and genomic characterization uncovers novel biology.</title>
        <authorList>
            <person name="Wiegand S."/>
            <person name="Jogler M."/>
            <person name="Boedeker C."/>
            <person name="Pinto D."/>
            <person name="Vollmers J."/>
            <person name="Rivas-Marin E."/>
            <person name="Kohn T."/>
            <person name="Peeters S.H."/>
            <person name="Heuer A."/>
            <person name="Rast P."/>
            <person name="Oberbeckmann S."/>
            <person name="Bunk B."/>
            <person name="Jeske O."/>
            <person name="Meyerdierks A."/>
            <person name="Storesund J.E."/>
            <person name="Kallscheuer N."/>
            <person name="Luecker S."/>
            <person name="Lage O.M."/>
            <person name="Pohl T."/>
            <person name="Merkel B.J."/>
            <person name="Hornburger P."/>
            <person name="Mueller R.-W."/>
            <person name="Bruemmer F."/>
            <person name="Labrenz M."/>
            <person name="Spormann A.M."/>
            <person name="Op den Camp H."/>
            <person name="Overmann J."/>
            <person name="Amann R."/>
            <person name="Jetten M.S.M."/>
            <person name="Mascher T."/>
            <person name="Medema M.H."/>
            <person name="Devos D.P."/>
            <person name="Kaster A.-K."/>
            <person name="Ovreas L."/>
            <person name="Rohde M."/>
            <person name="Galperin M.Y."/>
            <person name="Jogler C."/>
        </authorList>
    </citation>
    <scope>NUCLEOTIDE SEQUENCE [LARGE SCALE GENOMIC DNA]</scope>
    <source>
        <strain evidence="1 2">Q31a</strain>
    </source>
</reference>
<accession>A0A518G6Z2</accession>
<dbReference type="KEGG" id="ahel:Q31a_26710"/>
<gene>
    <name evidence="1" type="ORF">Q31a_26710</name>
</gene>